<protein>
    <submittedName>
        <fullName evidence="2">Uncharacterized protein</fullName>
    </submittedName>
</protein>
<evidence type="ECO:0000256" key="1">
    <source>
        <dbReference type="SAM" id="Phobius"/>
    </source>
</evidence>
<dbReference type="EMBL" id="LCJR01000031">
    <property type="protein sequence ID" value="KKT80930.1"/>
    <property type="molecule type" value="Genomic_DNA"/>
</dbReference>
<accession>A0A0G1KBG5</accession>
<dbReference type="AlphaFoldDB" id="A0A0G1KBG5"/>
<dbReference type="Proteomes" id="UP000034032">
    <property type="component" value="Unassembled WGS sequence"/>
</dbReference>
<gene>
    <name evidence="2" type="ORF">UW79_C0031G0010</name>
</gene>
<comment type="caution">
    <text evidence="2">The sequence shown here is derived from an EMBL/GenBank/DDBJ whole genome shotgun (WGS) entry which is preliminary data.</text>
</comment>
<feature type="transmembrane region" description="Helical" evidence="1">
    <location>
        <begin position="79"/>
        <end position="112"/>
    </location>
</feature>
<proteinExistence type="predicted"/>
<reference evidence="2 3" key="1">
    <citation type="journal article" date="2015" name="Nature">
        <title>rRNA introns, odd ribosomes, and small enigmatic genomes across a large radiation of phyla.</title>
        <authorList>
            <person name="Brown C.T."/>
            <person name="Hug L.A."/>
            <person name="Thomas B.C."/>
            <person name="Sharon I."/>
            <person name="Castelle C.J."/>
            <person name="Singh A."/>
            <person name="Wilkins M.J."/>
            <person name="Williams K.H."/>
            <person name="Banfield J.F."/>
        </authorList>
    </citation>
    <scope>NUCLEOTIDE SEQUENCE [LARGE SCALE GENOMIC DNA]</scope>
</reference>
<keyword evidence="1" id="KW-0812">Transmembrane</keyword>
<name>A0A0G1KBG5_9BACT</name>
<evidence type="ECO:0000313" key="2">
    <source>
        <dbReference type="EMBL" id="KKT80930.1"/>
    </source>
</evidence>
<keyword evidence="1" id="KW-1133">Transmembrane helix</keyword>
<feature type="transmembrane region" description="Helical" evidence="1">
    <location>
        <begin position="47"/>
        <end position="67"/>
    </location>
</feature>
<keyword evidence="1" id="KW-0472">Membrane</keyword>
<organism evidence="2 3">
    <name type="scientific">Candidatus Yanofskybacteria bacterium GW2011_GWA2_44_9</name>
    <dbReference type="NCBI Taxonomy" id="1619025"/>
    <lineage>
        <taxon>Bacteria</taxon>
        <taxon>Candidatus Yanofskyibacteriota</taxon>
    </lineage>
</organism>
<feature type="transmembrane region" description="Helical" evidence="1">
    <location>
        <begin position="6"/>
        <end position="27"/>
    </location>
</feature>
<evidence type="ECO:0000313" key="3">
    <source>
        <dbReference type="Proteomes" id="UP000034032"/>
    </source>
</evidence>
<sequence length="128" mass="14492">MIVLQVLGIIYGIGIAFVITMFVFALAHLTAERSFSELLKLSRKIHLGLALMAISALSWPALIFKYSDFREIVIDVGRIALTAGYFCCAFTMFIYPLVLAWYIAALISWILLEKYHEKSLSLLSKARR</sequence>